<dbReference type="GO" id="GO:0000287">
    <property type="term" value="F:magnesium ion binding"/>
    <property type="evidence" value="ECO:0007669"/>
    <property type="project" value="UniProtKB-ARBA"/>
</dbReference>
<protein>
    <submittedName>
        <fullName evidence="1">Cof-like hydrolase protein</fullName>
    </submittedName>
</protein>
<dbReference type="Proteomes" id="UP000277236">
    <property type="component" value="Unassembled WGS sequence"/>
</dbReference>
<dbReference type="SFLD" id="SFLDG01140">
    <property type="entry name" value="C2.B:_Phosphomannomutase_and_P"/>
    <property type="match status" value="1"/>
</dbReference>
<dbReference type="NCBIfam" id="TIGR00099">
    <property type="entry name" value="Cof-subfamily"/>
    <property type="match status" value="1"/>
</dbReference>
<dbReference type="InterPro" id="IPR036412">
    <property type="entry name" value="HAD-like_sf"/>
</dbReference>
<dbReference type="SUPFAM" id="SSF56784">
    <property type="entry name" value="HAD-like"/>
    <property type="match status" value="1"/>
</dbReference>
<dbReference type="GO" id="GO:0005829">
    <property type="term" value="C:cytosol"/>
    <property type="evidence" value="ECO:0007669"/>
    <property type="project" value="TreeGrafter"/>
</dbReference>
<dbReference type="NCBIfam" id="TIGR01484">
    <property type="entry name" value="HAD-SF-IIB"/>
    <property type="match status" value="1"/>
</dbReference>
<name>A0A3M4M1P0_PSECI</name>
<evidence type="ECO:0000313" key="2">
    <source>
        <dbReference type="Proteomes" id="UP000277236"/>
    </source>
</evidence>
<gene>
    <name evidence="1" type="ORF">ALQ04_04235</name>
</gene>
<reference evidence="1 2" key="1">
    <citation type="submission" date="2018-08" db="EMBL/GenBank/DDBJ databases">
        <title>Recombination of ecologically and evolutionarily significant loci maintains genetic cohesion in the Pseudomonas syringae species complex.</title>
        <authorList>
            <person name="Dillon M."/>
            <person name="Thakur S."/>
            <person name="Almeida R.N.D."/>
            <person name="Weir B.S."/>
            <person name="Guttman D.S."/>
        </authorList>
    </citation>
    <scope>NUCLEOTIDE SEQUENCE [LARGE SCALE GENOMIC DNA]</scope>
    <source>
        <strain evidence="1 2">ICMP 3353</strain>
    </source>
</reference>
<dbReference type="CDD" id="cd07516">
    <property type="entry name" value="HAD_Pase"/>
    <property type="match status" value="1"/>
</dbReference>
<dbReference type="PROSITE" id="PS01229">
    <property type="entry name" value="COF_2"/>
    <property type="match status" value="1"/>
</dbReference>
<organism evidence="1 2">
    <name type="scientific">Pseudomonas cichorii</name>
    <dbReference type="NCBI Taxonomy" id="36746"/>
    <lineage>
        <taxon>Bacteria</taxon>
        <taxon>Pseudomonadati</taxon>
        <taxon>Pseudomonadota</taxon>
        <taxon>Gammaproteobacteria</taxon>
        <taxon>Pseudomonadales</taxon>
        <taxon>Pseudomonadaceae</taxon>
        <taxon>Pseudomonas</taxon>
    </lineage>
</organism>
<dbReference type="SFLD" id="SFLDS00003">
    <property type="entry name" value="Haloacid_Dehalogenase"/>
    <property type="match status" value="1"/>
</dbReference>
<dbReference type="PANTHER" id="PTHR10000">
    <property type="entry name" value="PHOSPHOSERINE PHOSPHATASE"/>
    <property type="match status" value="1"/>
</dbReference>
<dbReference type="Gene3D" id="3.40.50.1000">
    <property type="entry name" value="HAD superfamily/HAD-like"/>
    <property type="match status" value="1"/>
</dbReference>
<dbReference type="AlphaFoldDB" id="A0A3M4M1P0"/>
<dbReference type="InterPro" id="IPR023214">
    <property type="entry name" value="HAD_sf"/>
</dbReference>
<proteinExistence type="predicted"/>
<dbReference type="GO" id="GO:0016791">
    <property type="term" value="F:phosphatase activity"/>
    <property type="evidence" value="ECO:0007669"/>
    <property type="project" value="UniProtKB-ARBA"/>
</dbReference>
<dbReference type="PANTHER" id="PTHR10000:SF8">
    <property type="entry name" value="HAD SUPERFAMILY HYDROLASE-LIKE, TYPE 3"/>
    <property type="match status" value="1"/>
</dbReference>
<dbReference type="EMBL" id="RBRE01000035">
    <property type="protein sequence ID" value="RMQ47635.1"/>
    <property type="molecule type" value="Genomic_DNA"/>
</dbReference>
<sequence>MGVNGARSMTDPVRFMMSDIDGTLLRPDHSLAPATVDAVRRLRDAGIHFTVASSRPPRAMRHVIEALGVDLPTAGFNGGTITHPDGSLLAAWRIDPQAARTCLELFAAEQVAIWVFADDQWLLLDPDGAYVDHERHALGYEPLVVESFEPYLDRIDKIVASSTDFALLEVLENRLNPLIEGRALAARSQSYYLDVTAVAANKGAALATLAEYLGVELVHTAAIGDGGNDVAMFQRAGLSIAMGQADASVQGQADHVTESNLQDGVALAIDRYILPR</sequence>
<evidence type="ECO:0000313" key="1">
    <source>
        <dbReference type="EMBL" id="RMQ47635.1"/>
    </source>
</evidence>
<dbReference type="InterPro" id="IPR000150">
    <property type="entry name" value="Cof"/>
</dbReference>
<accession>A0A3M4M1P0</accession>
<dbReference type="Pfam" id="PF08282">
    <property type="entry name" value="Hydrolase_3"/>
    <property type="match status" value="1"/>
</dbReference>
<comment type="caution">
    <text evidence="1">The sequence shown here is derived from an EMBL/GenBank/DDBJ whole genome shotgun (WGS) entry which is preliminary data.</text>
</comment>
<keyword evidence="1" id="KW-0378">Hydrolase</keyword>
<dbReference type="InterPro" id="IPR006379">
    <property type="entry name" value="HAD-SF_hydro_IIB"/>
</dbReference>
<dbReference type="Gene3D" id="3.30.1240.10">
    <property type="match status" value="1"/>
</dbReference>